<proteinExistence type="predicted"/>
<gene>
    <name evidence="2" type="ORF">QVD17_17011</name>
</gene>
<feature type="domain" description="Reverse transcriptase" evidence="1">
    <location>
        <begin position="37"/>
        <end position="112"/>
    </location>
</feature>
<name>A0AAD8KSB8_TARER</name>
<organism evidence="2 3">
    <name type="scientific">Tagetes erecta</name>
    <name type="common">African marigold</name>
    <dbReference type="NCBI Taxonomy" id="13708"/>
    <lineage>
        <taxon>Eukaryota</taxon>
        <taxon>Viridiplantae</taxon>
        <taxon>Streptophyta</taxon>
        <taxon>Embryophyta</taxon>
        <taxon>Tracheophyta</taxon>
        <taxon>Spermatophyta</taxon>
        <taxon>Magnoliopsida</taxon>
        <taxon>eudicotyledons</taxon>
        <taxon>Gunneridae</taxon>
        <taxon>Pentapetalae</taxon>
        <taxon>asterids</taxon>
        <taxon>campanulids</taxon>
        <taxon>Asterales</taxon>
        <taxon>Asteraceae</taxon>
        <taxon>Asteroideae</taxon>
        <taxon>Heliantheae alliance</taxon>
        <taxon>Tageteae</taxon>
        <taxon>Tagetes</taxon>
    </lineage>
</organism>
<evidence type="ECO:0000313" key="3">
    <source>
        <dbReference type="Proteomes" id="UP001229421"/>
    </source>
</evidence>
<dbReference type="InterPro" id="IPR053134">
    <property type="entry name" value="RNA-dir_DNA_polymerase"/>
</dbReference>
<reference evidence="2" key="1">
    <citation type="journal article" date="2023" name="bioRxiv">
        <title>Improved chromosome-level genome assembly for marigold (Tagetes erecta).</title>
        <authorList>
            <person name="Jiang F."/>
            <person name="Yuan L."/>
            <person name="Wang S."/>
            <person name="Wang H."/>
            <person name="Xu D."/>
            <person name="Wang A."/>
            <person name="Fan W."/>
        </authorList>
    </citation>
    <scope>NUCLEOTIDE SEQUENCE</scope>
    <source>
        <strain evidence="2">WSJ</strain>
        <tissue evidence="2">Leaf</tissue>
    </source>
</reference>
<dbReference type="SUPFAM" id="SSF56672">
    <property type="entry name" value="DNA/RNA polymerases"/>
    <property type="match status" value="1"/>
</dbReference>
<sequence length="171" mass="19753">MGNERRMAVVKEVQKLVEAGILREVRRESWVANPVMVKKSDGTWRMCVDYTDLNKACTKDSFPLPNIDAKIDSLAPYRYKCFLDAYKGYHQIKMAREDEDKTAFHTDIGIFLSLVHETGRKREAKEFFLDQPLLEDRQASNNILGGPPRDTAPLKCVDLFDQWVSEPLEDR</sequence>
<accession>A0AAD8KSB8</accession>
<dbReference type="Gene3D" id="3.10.10.10">
    <property type="entry name" value="HIV Type 1 Reverse Transcriptase, subunit A, domain 1"/>
    <property type="match status" value="1"/>
</dbReference>
<dbReference type="AlphaFoldDB" id="A0AAD8KSB8"/>
<dbReference type="Pfam" id="PF00078">
    <property type="entry name" value="RVT_1"/>
    <property type="match status" value="1"/>
</dbReference>
<comment type="caution">
    <text evidence="2">The sequence shown here is derived from an EMBL/GenBank/DDBJ whole genome shotgun (WGS) entry which is preliminary data.</text>
</comment>
<protein>
    <recommendedName>
        <fullName evidence="1">Reverse transcriptase domain-containing protein</fullName>
    </recommendedName>
</protein>
<dbReference type="EMBL" id="JAUHHV010000004">
    <property type="protein sequence ID" value="KAK1428182.1"/>
    <property type="molecule type" value="Genomic_DNA"/>
</dbReference>
<dbReference type="PANTHER" id="PTHR24559:SF444">
    <property type="entry name" value="REVERSE TRANSCRIPTASE DOMAIN-CONTAINING PROTEIN"/>
    <property type="match status" value="1"/>
</dbReference>
<dbReference type="InterPro" id="IPR043502">
    <property type="entry name" value="DNA/RNA_pol_sf"/>
</dbReference>
<dbReference type="InterPro" id="IPR043128">
    <property type="entry name" value="Rev_trsase/Diguanyl_cyclase"/>
</dbReference>
<dbReference type="Gene3D" id="3.30.70.270">
    <property type="match status" value="1"/>
</dbReference>
<evidence type="ECO:0000259" key="1">
    <source>
        <dbReference type="Pfam" id="PF00078"/>
    </source>
</evidence>
<dbReference type="PANTHER" id="PTHR24559">
    <property type="entry name" value="TRANSPOSON TY3-I GAG-POL POLYPROTEIN"/>
    <property type="match status" value="1"/>
</dbReference>
<dbReference type="InterPro" id="IPR000477">
    <property type="entry name" value="RT_dom"/>
</dbReference>
<dbReference type="Proteomes" id="UP001229421">
    <property type="component" value="Unassembled WGS sequence"/>
</dbReference>
<evidence type="ECO:0000313" key="2">
    <source>
        <dbReference type="EMBL" id="KAK1428182.1"/>
    </source>
</evidence>
<keyword evidence="3" id="KW-1185">Reference proteome</keyword>
<dbReference type="CDD" id="cd01647">
    <property type="entry name" value="RT_LTR"/>
    <property type="match status" value="1"/>
</dbReference>